<evidence type="ECO:0000256" key="2">
    <source>
        <dbReference type="ARBA" id="ARBA00023125"/>
    </source>
</evidence>
<organism evidence="7 8">
    <name type="scientific">Auraticoccus monumenti</name>
    <dbReference type="NCBI Taxonomy" id="675864"/>
    <lineage>
        <taxon>Bacteria</taxon>
        <taxon>Bacillati</taxon>
        <taxon>Actinomycetota</taxon>
        <taxon>Actinomycetes</taxon>
        <taxon>Propionibacteriales</taxon>
        <taxon>Propionibacteriaceae</taxon>
        <taxon>Auraticoccus</taxon>
    </lineage>
</organism>
<protein>
    <submittedName>
        <fullName evidence="7">DNA-binding transcriptional regulator, AcrR family</fullName>
    </submittedName>
</protein>
<name>A0A1G6THF1_9ACTN</name>
<keyword evidence="3" id="KW-0804">Transcription</keyword>
<dbReference type="EMBL" id="LT629688">
    <property type="protein sequence ID" value="SDD28449.1"/>
    <property type="molecule type" value="Genomic_DNA"/>
</dbReference>
<evidence type="ECO:0000313" key="8">
    <source>
        <dbReference type="Proteomes" id="UP000198546"/>
    </source>
</evidence>
<feature type="DNA-binding region" description="H-T-H motif" evidence="4">
    <location>
        <begin position="57"/>
        <end position="76"/>
    </location>
</feature>
<dbReference type="AlphaFoldDB" id="A0A1G6THF1"/>
<dbReference type="Gene3D" id="1.10.357.10">
    <property type="entry name" value="Tetracycline Repressor, domain 2"/>
    <property type="match status" value="1"/>
</dbReference>
<feature type="domain" description="HTH tetR-type" evidence="6">
    <location>
        <begin position="34"/>
        <end position="94"/>
    </location>
</feature>
<dbReference type="Gene3D" id="1.10.10.60">
    <property type="entry name" value="Homeodomain-like"/>
    <property type="match status" value="1"/>
</dbReference>
<dbReference type="PANTHER" id="PTHR30055">
    <property type="entry name" value="HTH-TYPE TRANSCRIPTIONAL REGULATOR RUTR"/>
    <property type="match status" value="1"/>
</dbReference>
<evidence type="ECO:0000256" key="1">
    <source>
        <dbReference type="ARBA" id="ARBA00023015"/>
    </source>
</evidence>
<feature type="region of interest" description="Disordered" evidence="5">
    <location>
        <begin position="1"/>
        <end position="36"/>
    </location>
</feature>
<dbReference type="Proteomes" id="UP000198546">
    <property type="component" value="Chromosome i"/>
</dbReference>
<dbReference type="SUPFAM" id="SSF46689">
    <property type="entry name" value="Homeodomain-like"/>
    <property type="match status" value="1"/>
</dbReference>
<gene>
    <name evidence="7" type="ORF">SAMN04489747_0618</name>
</gene>
<evidence type="ECO:0000313" key="7">
    <source>
        <dbReference type="EMBL" id="SDD28449.1"/>
    </source>
</evidence>
<dbReference type="SUPFAM" id="SSF48498">
    <property type="entry name" value="Tetracyclin repressor-like, C-terminal domain"/>
    <property type="match status" value="1"/>
</dbReference>
<evidence type="ECO:0000256" key="4">
    <source>
        <dbReference type="PROSITE-ProRule" id="PRU00335"/>
    </source>
</evidence>
<keyword evidence="2 4" id="KW-0238">DNA-binding</keyword>
<dbReference type="InterPro" id="IPR050109">
    <property type="entry name" value="HTH-type_TetR-like_transc_reg"/>
</dbReference>
<keyword evidence="1" id="KW-0805">Transcription regulation</keyword>
<accession>A0A1G6THF1</accession>
<dbReference type="Pfam" id="PF00440">
    <property type="entry name" value="TetR_N"/>
    <property type="match status" value="1"/>
</dbReference>
<reference evidence="7 8" key="1">
    <citation type="submission" date="2016-10" db="EMBL/GenBank/DDBJ databases">
        <authorList>
            <person name="de Groot N.N."/>
        </authorList>
    </citation>
    <scope>NUCLEOTIDE SEQUENCE [LARGE SCALE GENOMIC DNA]</scope>
    <source>
        <strain evidence="7 8">MON 2.2</strain>
    </source>
</reference>
<evidence type="ECO:0000259" key="6">
    <source>
        <dbReference type="PROSITE" id="PS50977"/>
    </source>
</evidence>
<dbReference type="Pfam" id="PF16859">
    <property type="entry name" value="TetR_C_11"/>
    <property type="match status" value="1"/>
</dbReference>
<dbReference type="PROSITE" id="PS50977">
    <property type="entry name" value="HTH_TETR_2"/>
    <property type="match status" value="1"/>
</dbReference>
<feature type="region of interest" description="Disordered" evidence="5">
    <location>
        <begin position="221"/>
        <end position="252"/>
    </location>
</feature>
<sequence length="252" mass="26672">MAPTRSTRAAPVLARSEQKEPPTTARRSGRKQDRSKDAALLEATIQVVAEVGYDGMTMDLVAARAGTTKSAMYRRWPSKGDLVLEAVVALQEPETDLSRLPDTGTLRGDLVALTQPYASGEGQRRLRLLAGISSLARRAPELTTAANAALVDPWVEVCRLLVERAVGRGEAVTDDVDTVARIVPAMTSYRLLVEQGPLDSTFFVTLIDAVLLPAVRPGAGVAPGRPGQGDSTDVATPTAGGPQPHAEADRDA</sequence>
<keyword evidence="8" id="KW-1185">Reference proteome</keyword>
<dbReference type="InterPro" id="IPR001647">
    <property type="entry name" value="HTH_TetR"/>
</dbReference>
<dbReference type="STRING" id="675864.SAMN04489747_0618"/>
<evidence type="ECO:0000256" key="5">
    <source>
        <dbReference type="SAM" id="MobiDB-lite"/>
    </source>
</evidence>
<dbReference type="InterPro" id="IPR036271">
    <property type="entry name" value="Tet_transcr_reg_TetR-rel_C_sf"/>
</dbReference>
<dbReference type="PRINTS" id="PR00455">
    <property type="entry name" value="HTHTETR"/>
</dbReference>
<dbReference type="InterPro" id="IPR009057">
    <property type="entry name" value="Homeodomain-like_sf"/>
</dbReference>
<evidence type="ECO:0000256" key="3">
    <source>
        <dbReference type="ARBA" id="ARBA00023163"/>
    </source>
</evidence>
<dbReference type="GO" id="GO:0003700">
    <property type="term" value="F:DNA-binding transcription factor activity"/>
    <property type="evidence" value="ECO:0007669"/>
    <property type="project" value="TreeGrafter"/>
</dbReference>
<dbReference type="PANTHER" id="PTHR30055:SF148">
    <property type="entry name" value="TETR-FAMILY TRANSCRIPTIONAL REGULATOR"/>
    <property type="match status" value="1"/>
</dbReference>
<dbReference type="GO" id="GO:0000976">
    <property type="term" value="F:transcription cis-regulatory region binding"/>
    <property type="evidence" value="ECO:0007669"/>
    <property type="project" value="TreeGrafter"/>
</dbReference>
<proteinExistence type="predicted"/>
<dbReference type="RefSeq" id="WP_090590534.1">
    <property type="nucleotide sequence ID" value="NZ_LT629688.1"/>
</dbReference>
<dbReference type="InterPro" id="IPR011075">
    <property type="entry name" value="TetR_C"/>
</dbReference>
<dbReference type="OrthoDB" id="9796019at2"/>